<evidence type="ECO:0000313" key="1">
    <source>
        <dbReference type="EMBL" id="EFH89956.1"/>
    </source>
</evidence>
<name>D6TCD9_KTERA</name>
<accession>D6TCD9</accession>
<comment type="caution">
    <text evidence="1">The sequence shown here is derived from an EMBL/GenBank/DDBJ whole genome shotgun (WGS) entry which is preliminary data.</text>
</comment>
<dbReference type="InParanoid" id="D6TCD9"/>
<dbReference type="Proteomes" id="UP000004508">
    <property type="component" value="Unassembled WGS sequence"/>
</dbReference>
<organism evidence="1 2">
    <name type="scientific">Ktedonobacter racemifer DSM 44963</name>
    <dbReference type="NCBI Taxonomy" id="485913"/>
    <lineage>
        <taxon>Bacteria</taxon>
        <taxon>Bacillati</taxon>
        <taxon>Chloroflexota</taxon>
        <taxon>Ktedonobacteria</taxon>
        <taxon>Ktedonobacterales</taxon>
        <taxon>Ktedonobacteraceae</taxon>
        <taxon>Ktedonobacter</taxon>
    </lineage>
</organism>
<proteinExistence type="predicted"/>
<gene>
    <name evidence="1" type="ORF">Krac_11545</name>
</gene>
<keyword evidence="2" id="KW-1185">Reference proteome</keyword>
<protein>
    <submittedName>
        <fullName evidence="1">Uncharacterized protein</fullName>
    </submittedName>
</protein>
<evidence type="ECO:0000313" key="2">
    <source>
        <dbReference type="Proteomes" id="UP000004508"/>
    </source>
</evidence>
<dbReference type="AlphaFoldDB" id="D6TCD9"/>
<sequence>MFHPECWKKYDCLVQDMNAIQAAIAFADVQQDEETTLRCMRQTLGHMRVMQSALSYFIGDLEETLKDIQSDYDSNCD</sequence>
<reference evidence="1 2" key="1">
    <citation type="journal article" date="2011" name="Stand. Genomic Sci.">
        <title>Non-contiguous finished genome sequence and contextual data of the filamentous soil bacterium Ktedonobacter racemifer type strain (SOSP1-21).</title>
        <authorList>
            <person name="Chang Y.J."/>
            <person name="Land M."/>
            <person name="Hauser L."/>
            <person name="Chertkov O."/>
            <person name="Del Rio T.G."/>
            <person name="Nolan M."/>
            <person name="Copeland A."/>
            <person name="Tice H."/>
            <person name="Cheng J.F."/>
            <person name="Lucas S."/>
            <person name="Han C."/>
            <person name="Goodwin L."/>
            <person name="Pitluck S."/>
            <person name="Ivanova N."/>
            <person name="Ovchinikova G."/>
            <person name="Pati A."/>
            <person name="Chen A."/>
            <person name="Palaniappan K."/>
            <person name="Mavromatis K."/>
            <person name="Liolios K."/>
            <person name="Brettin T."/>
            <person name="Fiebig A."/>
            <person name="Rohde M."/>
            <person name="Abt B."/>
            <person name="Goker M."/>
            <person name="Detter J.C."/>
            <person name="Woyke T."/>
            <person name="Bristow J."/>
            <person name="Eisen J.A."/>
            <person name="Markowitz V."/>
            <person name="Hugenholtz P."/>
            <person name="Kyrpides N.C."/>
            <person name="Klenk H.P."/>
            <person name="Lapidus A."/>
        </authorList>
    </citation>
    <scope>NUCLEOTIDE SEQUENCE [LARGE SCALE GENOMIC DNA]</scope>
    <source>
        <strain evidence="2">DSM 44963</strain>
    </source>
</reference>
<dbReference type="RefSeq" id="WP_007906946.1">
    <property type="nucleotide sequence ID" value="NZ_ADVG01000001.1"/>
</dbReference>
<dbReference type="EMBL" id="ADVG01000001">
    <property type="protein sequence ID" value="EFH89956.1"/>
    <property type="molecule type" value="Genomic_DNA"/>
</dbReference>